<keyword evidence="1" id="KW-1133">Transmembrane helix</keyword>
<organism evidence="2 3">
    <name type="scientific">Brachybacterium avium</name>
    <dbReference type="NCBI Taxonomy" id="2017485"/>
    <lineage>
        <taxon>Bacteria</taxon>
        <taxon>Bacillati</taxon>
        <taxon>Actinomycetota</taxon>
        <taxon>Actinomycetes</taxon>
        <taxon>Micrococcales</taxon>
        <taxon>Dermabacteraceae</taxon>
        <taxon>Brachybacterium</taxon>
    </lineage>
</organism>
<keyword evidence="3" id="KW-1185">Reference proteome</keyword>
<feature type="transmembrane region" description="Helical" evidence="1">
    <location>
        <begin position="7"/>
        <end position="26"/>
    </location>
</feature>
<proteinExistence type="predicted"/>
<gene>
    <name evidence="2" type="ORF">CFK39_09205</name>
</gene>
<dbReference type="Proteomes" id="UP000198398">
    <property type="component" value="Chromosome"/>
</dbReference>
<evidence type="ECO:0000313" key="3">
    <source>
        <dbReference type="Proteomes" id="UP000198398"/>
    </source>
</evidence>
<feature type="transmembrane region" description="Helical" evidence="1">
    <location>
        <begin position="84"/>
        <end position="102"/>
    </location>
</feature>
<dbReference type="RefSeq" id="WP_089065208.1">
    <property type="nucleotide sequence ID" value="NZ_CP022316.1"/>
</dbReference>
<accession>A0A220UCV8</accession>
<protein>
    <submittedName>
        <fullName evidence="2">Uncharacterized protein</fullName>
    </submittedName>
</protein>
<keyword evidence="1" id="KW-0812">Transmembrane</keyword>
<evidence type="ECO:0000313" key="2">
    <source>
        <dbReference type="EMBL" id="ASK65967.1"/>
    </source>
</evidence>
<sequence>MSTAIKPATSVSTAPVVALGLVGGWLTARETGIRPLGGVVLAAAGLYAGRTWLARRGPATTAVLGATYVVGFGLSHPLAKKIGAWPAVLTVTAAAAGAAAVLSDAAYGEWIPADDDA</sequence>
<feature type="transmembrane region" description="Helical" evidence="1">
    <location>
        <begin position="32"/>
        <end position="49"/>
    </location>
</feature>
<evidence type="ECO:0000256" key="1">
    <source>
        <dbReference type="SAM" id="Phobius"/>
    </source>
</evidence>
<name>A0A220UCV8_9MICO</name>
<dbReference type="AlphaFoldDB" id="A0A220UCV8"/>
<reference evidence="3" key="1">
    <citation type="submission" date="2017-07" db="EMBL/GenBank/DDBJ databases">
        <title>Brachybacterium sp. VR2415.</title>
        <authorList>
            <person name="Tak E.J."/>
            <person name="Bae J.-W."/>
        </authorList>
    </citation>
    <scope>NUCLEOTIDE SEQUENCE [LARGE SCALE GENOMIC DNA]</scope>
    <source>
        <strain evidence="3">VR2415</strain>
    </source>
</reference>
<dbReference type="KEGG" id="brv:CFK39_09205"/>
<keyword evidence="1" id="KW-0472">Membrane</keyword>
<dbReference type="OrthoDB" id="5244439at2"/>
<dbReference type="EMBL" id="CP022316">
    <property type="protein sequence ID" value="ASK65967.1"/>
    <property type="molecule type" value="Genomic_DNA"/>
</dbReference>
<feature type="transmembrane region" description="Helical" evidence="1">
    <location>
        <begin position="61"/>
        <end position="78"/>
    </location>
</feature>